<keyword evidence="12 14" id="KW-0408">Iron</keyword>
<keyword evidence="18" id="KW-1185">Reference proteome</keyword>
<dbReference type="NCBIfam" id="TIGR02162">
    <property type="entry name" value="torC"/>
    <property type="match status" value="1"/>
</dbReference>
<gene>
    <name evidence="17" type="primary">torC</name>
    <name evidence="17" type="ORF">RKA07_04240</name>
</gene>
<keyword evidence="9 14" id="KW-0479">Metal-binding</keyword>
<dbReference type="PANTHER" id="PTHR30333">
    <property type="entry name" value="CYTOCHROME C-TYPE PROTEIN"/>
    <property type="match status" value="1"/>
</dbReference>
<dbReference type="PIRSF" id="PIRSF000014">
    <property type="entry name" value="4_hem_cytch_TorC"/>
    <property type="match status" value="1"/>
</dbReference>
<dbReference type="InterPro" id="IPR038266">
    <property type="entry name" value="NapC/NirT_cytc_sf"/>
</dbReference>
<dbReference type="Proteomes" id="UP001267407">
    <property type="component" value="Unassembled WGS sequence"/>
</dbReference>
<reference evidence="17" key="1">
    <citation type="submission" date="2023-09" db="EMBL/GenBank/DDBJ databases">
        <title>Marinobacter sediminicola sp. nov. and Marinobacter maritimum sp. nov., isolated from marine sediment.</title>
        <authorList>
            <person name="An J."/>
        </authorList>
    </citation>
    <scope>NUCLEOTIDE SEQUENCE</scope>
    <source>
        <strain evidence="17">F60267</strain>
    </source>
</reference>
<dbReference type="PANTHER" id="PTHR30333:SF1">
    <property type="entry name" value="CYTOCHROME C-TYPE PROTEIN NAPC"/>
    <property type="match status" value="1"/>
</dbReference>
<comment type="subcellular location">
    <subcellularLocation>
        <location evidence="1">Cell inner membrane</location>
        <topology evidence="1">Single-pass type II membrane protein</topology>
    </subcellularLocation>
</comment>
<protein>
    <recommendedName>
        <fullName evidence="14">Cytochrome c-type protein</fullName>
    </recommendedName>
</protein>
<evidence type="ECO:0000256" key="2">
    <source>
        <dbReference type="ARBA" id="ARBA00006417"/>
    </source>
</evidence>
<dbReference type="InterPro" id="IPR036280">
    <property type="entry name" value="Multihaem_cyt_sf"/>
</dbReference>
<evidence type="ECO:0000256" key="5">
    <source>
        <dbReference type="ARBA" id="ARBA00022475"/>
    </source>
</evidence>
<evidence type="ECO:0000256" key="4">
    <source>
        <dbReference type="ARBA" id="ARBA00022448"/>
    </source>
</evidence>
<evidence type="ECO:0000256" key="1">
    <source>
        <dbReference type="ARBA" id="ARBA00004249"/>
    </source>
</evidence>
<feature type="domain" description="NapC/NirT cytochrome c N-terminal" evidence="16">
    <location>
        <begin position="17"/>
        <end position="187"/>
    </location>
</feature>
<evidence type="ECO:0000313" key="17">
    <source>
        <dbReference type="EMBL" id="MDS1309316.1"/>
    </source>
</evidence>
<evidence type="ECO:0000256" key="12">
    <source>
        <dbReference type="ARBA" id="ARBA00023004"/>
    </source>
</evidence>
<dbReference type="InterPro" id="IPR009154">
    <property type="entry name" value="Membr-bd_4haem_cyt_TorC"/>
</dbReference>
<dbReference type="InterPro" id="IPR005126">
    <property type="entry name" value="NapC/NirT_cyt_c_N"/>
</dbReference>
<evidence type="ECO:0000256" key="3">
    <source>
        <dbReference type="ARBA" id="ARBA00007395"/>
    </source>
</evidence>
<keyword evidence="13 14" id="KW-0472">Membrane</keyword>
<keyword evidence="6 14" id="KW-0997">Cell inner membrane</keyword>
<evidence type="ECO:0000256" key="6">
    <source>
        <dbReference type="ARBA" id="ARBA00022519"/>
    </source>
</evidence>
<organism evidence="17 18">
    <name type="scientific">Marinobacter xiaoshiensis</name>
    <dbReference type="NCBI Taxonomy" id="3073652"/>
    <lineage>
        <taxon>Bacteria</taxon>
        <taxon>Pseudomonadati</taxon>
        <taxon>Pseudomonadota</taxon>
        <taxon>Gammaproteobacteria</taxon>
        <taxon>Pseudomonadales</taxon>
        <taxon>Marinobacteraceae</taxon>
        <taxon>Marinobacter</taxon>
    </lineage>
</organism>
<keyword evidence="8 15" id="KW-0812">Transmembrane</keyword>
<evidence type="ECO:0000313" key="18">
    <source>
        <dbReference type="Proteomes" id="UP001267407"/>
    </source>
</evidence>
<evidence type="ECO:0000256" key="9">
    <source>
        <dbReference type="ARBA" id="ARBA00022723"/>
    </source>
</evidence>
<accession>A0ABU2HFI1</accession>
<proteinExistence type="inferred from homology"/>
<evidence type="ECO:0000256" key="13">
    <source>
        <dbReference type="ARBA" id="ARBA00023136"/>
    </source>
</evidence>
<evidence type="ECO:0000256" key="8">
    <source>
        <dbReference type="ARBA" id="ARBA00022692"/>
    </source>
</evidence>
<evidence type="ECO:0000256" key="14">
    <source>
        <dbReference type="PIRNR" id="PIRNR000014"/>
    </source>
</evidence>
<keyword evidence="11 15" id="KW-1133">Transmembrane helix</keyword>
<comment type="caution">
    <text evidence="17">The sequence shown here is derived from an EMBL/GenBank/DDBJ whole genome shotgun (WGS) entry which is preliminary data.</text>
</comment>
<evidence type="ECO:0000256" key="15">
    <source>
        <dbReference type="SAM" id="Phobius"/>
    </source>
</evidence>
<keyword evidence="10 14" id="KW-0249">Electron transport</keyword>
<comment type="similarity">
    <text evidence="2 14">Belongs to the TorC/TorY family.</text>
</comment>
<evidence type="ECO:0000256" key="10">
    <source>
        <dbReference type="ARBA" id="ARBA00022982"/>
    </source>
</evidence>
<keyword evidence="4 14" id="KW-0813">Transport</keyword>
<comment type="similarity">
    <text evidence="3">Belongs to the NapC/NirT/NrfH family.</text>
</comment>
<sequence>MLKRIKSFWRILNRPPVHISLGLVIITGFVAGIIFWGGFNTALEVTNTEAFCISCHEMKDNVYEELKDTVHYENRTGVRATCPDCHVPHNWTDKIARKMQASKEVWGAIFGTINTPEKFEAKRLELAQHEWARFSANNSLECRNCHDYDSMDWDKMGDEARRFMKPAAERNQSCLDCHKGIAHNLPKEMNTGVDPALARLMEQAAGARLSTGETYYTVTSVDLYTDPELQNLAGYLDPASSVNLISTKGDALEVQVSGWRKQKGFGRIMYEGFGLNVASAVLEKDVATDDARFDVGENKVDDLTGLSWEQADITLWAKKGGLLPDRDALWGYADQTYSDGCSVCHGEPAPAHFDANTWPAMFSGMVGFTNMNAETQALVLKYLQLHSSDFAENAH</sequence>
<dbReference type="SUPFAM" id="SSF48695">
    <property type="entry name" value="Multiheme cytochromes"/>
    <property type="match status" value="1"/>
</dbReference>
<evidence type="ECO:0000256" key="7">
    <source>
        <dbReference type="ARBA" id="ARBA00022617"/>
    </source>
</evidence>
<evidence type="ECO:0000259" key="16">
    <source>
        <dbReference type="Pfam" id="PF03264"/>
    </source>
</evidence>
<dbReference type="Pfam" id="PF03264">
    <property type="entry name" value="Cytochrom_NNT"/>
    <property type="match status" value="1"/>
</dbReference>
<dbReference type="Gene3D" id="1.10.3820.10">
    <property type="entry name" value="Di-heme elbow motif domain"/>
    <property type="match status" value="1"/>
</dbReference>
<name>A0ABU2HFI1_9GAMM</name>
<evidence type="ECO:0000256" key="11">
    <source>
        <dbReference type="ARBA" id="ARBA00022989"/>
    </source>
</evidence>
<dbReference type="EMBL" id="JAVMBO010000007">
    <property type="protein sequence ID" value="MDS1309316.1"/>
    <property type="molecule type" value="Genomic_DNA"/>
</dbReference>
<dbReference type="RefSeq" id="WP_200202590.1">
    <property type="nucleotide sequence ID" value="NZ_JAVMBO010000007.1"/>
</dbReference>
<keyword evidence="5 14" id="KW-1003">Cell membrane</keyword>
<feature type="transmembrane region" description="Helical" evidence="15">
    <location>
        <begin position="21"/>
        <end position="39"/>
    </location>
</feature>
<keyword evidence="7 14" id="KW-0349">Heme</keyword>
<dbReference type="InterPro" id="IPR051174">
    <property type="entry name" value="Cytochrome_c-type_ET"/>
</dbReference>